<dbReference type="Proteomes" id="UP000278807">
    <property type="component" value="Unassembled WGS sequence"/>
</dbReference>
<reference evidence="4" key="1">
    <citation type="submission" date="2017-02" db="UniProtKB">
        <authorList>
            <consortium name="WormBaseParasite"/>
        </authorList>
    </citation>
    <scope>IDENTIFICATION</scope>
</reference>
<dbReference type="EMBL" id="UZAE01012747">
    <property type="protein sequence ID" value="VDO06454.1"/>
    <property type="molecule type" value="Genomic_DNA"/>
</dbReference>
<organism evidence="4">
    <name type="scientific">Rodentolepis nana</name>
    <name type="common">Dwarf tapeworm</name>
    <name type="synonym">Hymenolepis nana</name>
    <dbReference type="NCBI Taxonomy" id="102285"/>
    <lineage>
        <taxon>Eukaryota</taxon>
        <taxon>Metazoa</taxon>
        <taxon>Spiralia</taxon>
        <taxon>Lophotrochozoa</taxon>
        <taxon>Platyhelminthes</taxon>
        <taxon>Cestoda</taxon>
        <taxon>Eucestoda</taxon>
        <taxon>Cyclophyllidea</taxon>
        <taxon>Hymenolepididae</taxon>
        <taxon>Rodentolepis</taxon>
    </lineage>
</organism>
<sequence length="84" mass="9113">MYCAVTVAVAAHALVTLASNPTAGRGDEGNVYREFRDIGGKWEVGWVEVGGEPGVTEYRSYYKTCMVSTEAALAAKFFVWSRGT</sequence>
<protein>
    <submittedName>
        <fullName evidence="2 4">Uncharacterized protein</fullName>
    </submittedName>
</protein>
<feature type="signal peptide" evidence="1">
    <location>
        <begin position="1"/>
        <end position="18"/>
    </location>
</feature>
<reference evidence="2 3" key="2">
    <citation type="submission" date="2018-11" db="EMBL/GenBank/DDBJ databases">
        <authorList>
            <consortium name="Pathogen Informatics"/>
        </authorList>
    </citation>
    <scope>NUCLEOTIDE SEQUENCE [LARGE SCALE GENOMIC DNA]</scope>
</reference>
<keyword evidence="3" id="KW-1185">Reference proteome</keyword>
<proteinExistence type="predicted"/>
<evidence type="ECO:0000313" key="2">
    <source>
        <dbReference type="EMBL" id="VDO06454.1"/>
    </source>
</evidence>
<feature type="chain" id="PRO_5043131998" evidence="1">
    <location>
        <begin position="19"/>
        <end position="84"/>
    </location>
</feature>
<dbReference type="WBParaSite" id="HNAJ_0000979101-mRNA-1">
    <property type="protein sequence ID" value="HNAJ_0000979101-mRNA-1"/>
    <property type="gene ID" value="HNAJ_0000979101"/>
</dbReference>
<gene>
    <name evidence="2" type="ORF">HNAJ_LOCUS9786</name>
</gene>
<evidence type="ECO:0000313" key="3">
    <source>
        <dbReference type="Proteomes" id="UP000278807"/>
    </source>
</evidence>
<keyword evidence="1" id="KW-0732">Signal</keyword>
<accession>A0A0R3TQG9</accession>
<name>A0A0R3TQG9_RODNA</name>
<dbReference type="AlphaFoldDB" id="A0A0R3TQG9"/>
<evidence type="ECO:0000256" key="1">
    <source>
        <dbReference type="SAM" id="SignalP"/>
    </source>
</evidence>
<evidence type="ECO:0000313" key="4">
    <source>
        <dbReference type="WBParaSite" id="HNAJ_0000979101-mRNA-1"/>
    </source>
</evidence>